<organism evidence="4 5">
    <name type="scientific">Blastomyces parvus</name>
    <dbReference type="NCBI Taxonomy" id="2060905"/>
    <lineage>
        <taxon>Eukaryota</taxon>
        <taxon>Fungi</taxon>
        <taxon>Dikarya</taxon>
        <taxon>Ascomycota</taxon>
        <taxon>Pezizomycotina</taxon>
        <taxon>Eurotiomycetes</taxon>
        <taxon>Eurotiomycetidae</taxon>
        <taxon>Onygenales</taxon>
        <taxon>Ajellomycetaceae</taxon>
        <taxon>Blastomyces</taxon>
    </lineage>
</organism>
<evidence type="ECO:0000256" key="2">
    <source>
        <dbReference type="SAM" id="MobiDB-lite"/>
    </source>
</evidence>
<dbReference type="PANTHER" id="PTHR12354:SF1">
    <property type="entry name" value="INTERFERON-RELATED DEVELOPMENTAL REGULATOR 1"/>
    <property type="match status" value="1"/>
</dbReference>
<feature type="domain" description="Interferon-related developmental regulator N-terminal" evidence="3">
    <location>
        <begin position="68"/>
        <end position="382"/>
    </location>
</feature>
<reference evidence="4 5" key="1">
    <citation type="submission" date="2017-10" db="EMBL/GenBank/DDBJ databases">
        <title>Comparative genomics in systemic dimorphic fungi from Ajellomycetaceae.</title>
        <authorList>
            <person name="Munoz J.F."/>
            <person name="Mcewen J.G."/>
            <person name="Clay O.K."/>
            <person name="Cuomo C.A."/>
        </authorList>
    </citation>
    <scope>NUCLEOTIDE SEQUENCE [LARGE SCALE GENOMIC DNA]</scope>
    <source>
        <strain evidence="4 5">UAMH130</strain>
    </source>
</reference>
<dbReference type="OrthoDB" id="18978at2759"/>
<dbReference type="STRING" id="2060905.A0A2B7WMS8"/>
<feature type="region of interest" description="Disordered" evidence="2">
    <location>
        <begin position="468"/>
        <end position="503"/>
    </location>
</feature>
<dbReference type="EMBL" id="PDNC01000134">
    <property type="protein sequence ID" value="PGG97807.1"/>
    <property type="molecule type" value="Genomic_DNA"/>
</dbReference>
<dbReference type="SUPFAM" id="SSF48371">
    <property type="entry name" value="ARM repeat"/>
    <property type="match status" value="1"/>
</dbReference>
<feature type="region of interest" description="Disordered" evidence="2">
    <location>
        <begin position="293"/>
        <end position="337"/>
    </location>
</feature>
<dbReference type="AlphaFoldDB" id="A0A2B7WMS8"/>
<evidence type="ECO:0000259" key="3">
    <source>
        <dbReference type="Pfam" id="PF05004"/>
    </source>
</evidence>
<evidence type="ECO:0000313" key="5">
    <source>
        <dbReference type="Proteomes" id="UP000224080"/>
    </source>
</evidence>
<name>A0A2B7WMS8_9EURO</name>
<dbReference type="InterPro" id="IPR016024">
    <property type="entry name" value="ARM-type_fold"/>
</dbReference>
<evidence type="ECO:0000313" key="4">
    <source>
        <dbReference type="EMBL" id="PGG97807.1"/>
    </source>
</evidence>
<gene>
    <name evidence="4" type="ORF">GX51_07119</name>
</gene>
<dbReference type="Gene3D" id="1.25.10.10">
    <property type="entry name" value="Leucine-rich Repeat Variant"/>
    <property type="match status" value="1"/>
</dbReference>
<dbReference type="InterPro" id="IPR007701">
    <property type="entry name" value="Interferon-rel_develop_reg_N"/>
</dbReference>
<comment type="caution">
    <text evidence="4">The sequence shown here is derived from an EMBL/GenBank/DDBJ whole genome shotgun (WGS) entry which is preliminary data.</text>
</comment>
<comment type="similarity">
    <text evidence="1">Belongs to the IFRD family.</text>
</comment>
<feature type="compositionally biased region" description="Low complexity" evidence="2">
    <location>
        <begin position="26"/>
        <end position="38"/>
    </location>
</feature>
<dbReference type="InterPro" id="IPR011989">
    <property type="entry name" value="ARM-like"/>
</dbReference>
<dbReference type="Proteomes" id="UP000224080">
    <property type="component" value="Unassembled WGS sequence"/>
</dbReference>
<dbReference type="Pfam" id="PF05004">
    <property type="entry name" value="IFRD"/>
    <property type="match status" value="1"/>
</dbReference>
<feature type="compositionally biased region" description="Gly residues" evidence="2">
    <location>
        <begin position="469"/>
        <end position="492"/>
    </location>
</feature>
<protein>
    <recommendedName>
        <fullName evidence="3">Interferon-related developmental regulator N-terminal domain-containing protein</fullName>
    </recommendedName>
</protein>
<dbReference type="InterPro" id="IPR039777">
    <property type="entry name" value="IFRD"/>
</dbReference>
<accession>A0A2B7WMS8</accession>
<feature type="compositionally biased region" description="Acidic residues" evidence="2">
    <location>
        <begin position="299"/>
        <end position="325"/>
    </location>
</feature>
<keyword evidence="5" id="KW-1185">Reference proteome</keyword>
<evidence type="ECO:0000256" key="1">
    <source>
        <dbReference type="ARBA" id="ARBA00008828"/>
    </source>
</evidence>
<feature type="compositionally biased region" description="Basic and acidic residues" evidence="2">
    <location>
        <begin position="1"/>
        <end position="13"/>
    </location>
</feature>
<dbReference type="PANTHER" id="PTHR12354">
    <property type="entry name" value="INTERFERON-RELATED DEVELOPMENTAL REGULATOR"/>
    <property type="match status" value="1"/>
</dbReference>
<proteinExistence type="inferred from homology"/>
<feature type="region of interest" description="Disordered" evidence="2">
    <location>
        <begin position="1"/>
        <end position="83"/>
    </location>
</feature>
<sequence>MRDLRRQALESKKTVSRKAQSREASRATSRASSAQNSRPSSRNASRHPSDDEDVESEGTAYSSPSLDEYFPSANDEEAASSETWQQDLDEVIKDYNDRKRSSNLSREDALTAYIRILTSHYVDESLPDFNELLASFAKSIKSESSEKETVLALKAVSLTALTFLDGTIYNQFASLLRRTISDSANMPIKAAAIHCLGACAFFGDAGEDEILDQMNFLLEIVSSDGHYVNAPDDATVVTAALEEWGFLATEVEDLEHESEDAIETFAEQLESSEAAVQIAAGENIALLYEKSYTPREEGESMPDAEEDEFSADEEGSSFLSDDDDAPAGSHGGPPLIKRYNAYHNTPRILHQVDALANISGRHINKKSKRSLHANFASIHTTIANPRRGPQYSKAIDNETARQYGTRKTVKIHQDALMKLDRWWKWLRLAALRRLLRWGFVTHYFEGSRGVLECLPVMARPVAKRKAKGMGLGGAGGGSSSGGGSGGGGGGGKKGGRRKAFEMV</sequence>